<feature type="compositionally biased region" description="Basic and acidic residues" evidence="1">
    <location>
        <begin position="206"/>
        <end position="222"/>
    </location>
</feature>
<feature type="compositionally biased region" description="Polar residues" evidence="1">
    <location>
        <begin position="351"/>
        <end position="362"/>
    </location>
</feature>
<feature type="compositionally biased region" description="Basic and acidic residues" evidence="1">
    <location>
        <begin position="242"/>
        <end position="251"/>
    </location>
</feature>
<feature type="region of interest" description="Disordered" evidence="1">
    <location>
        <begin position="885"/>
        <end position="905"/>
    </location>
</feature>
<feature type="region of interest" description="Disordered" evidence="1">
    <location>
        <begin position="88"/>
        <end position="287"/>
    </location>
</feature>
<feature type="compositionally biased region" description="Polar residues" evidence="1">
    <location>
        <begin position="1113"/>
        <end position="1136"/>
    </location>
</feature>
<feature type="compositionally biased region" description="Basic and acidic residues" evidence="1">
    <location>
        <begin position="638"/>
        <end position="648"/>
    </location>
</feature>
<feature type="compositionally biased region" description="Low complexity" evidence="1">
    <location>
        <begin position="173"/>
        <end position="185"/>
    </location>
</feature>
<feature type="compositionally biased region" description="Polar residues" evidence="1">
    <location>
        <begin position="186"/>
        <end position="196"/>
    </location>
</feature>
<feature type="region of interest" description="Disordered" evidence="1">
    <location>
        <begin position="316"/>
        <end position="439"/>
    </location>
</feature>
<feature type="compositionally biased region" description="Polar residues" evidence="1">
    <location>
        <begin position="741"/>
        <end position="757"/>
    </location>
</feature>
<dbReference type="OrthoDB" id="2448774at2759"/>
<reference evidence="2" key="1">
    <citation type="journal article" date="2020" name="Fungal Divers.">
        <title>Resolving the Mortierellaceae phylogeny through synthesis of multi-gene phylogenetics and phylogenomics.</title>
        <authorList>
            <person name="Vandepol N."/>
            <person name="Liber J."/>
            <person name="Desiro A."/>
            <person name="Na H."/>
            <person name="Kennedy M."/>
            <person name="Barry K."/>
            <person name="Grigoriev I.V."/>
            <person name="Miller A.N."/>
            <person name="O'Donnell K."/>
            <person name="Stajich J.E."/>
            <person name="Bonito G."/>
        </authorList>
    </citation>
    <scope>NUCLEOTIDE SEQUENCE</scope>
    <source>
        <strain evidence="2">KOD948</strain>
    </source>
</reference>
<feature type="region of interest" description="Disordered" evidence="1">
    <location>
        <begin position="494"/>
        <end position="520"/>
    </location>
</feature>
<comment type="caution">
    <text evidence="2">The sequence shown here is derived from an EMBL/GenBank/DDBJ whole genome shotgun (WGS) entry which is preliminary data.</text>
</comment>
<evidence type="ECO:0000313" key="3">
    <source>
        <dbReference type="Proteomes" id="UP000726737"/>
    </source>
</evidence>
<feature type="region of interest" description="Disordered" evidence="1">
    <location>
        <begin position="610"/>
        <end position="671"/>
    </location>
</feature>
<evidence type="ECO:0000313" key="2">
    <source>
        <dbReference type="EMBL" id="KAG0253281.1"/>
    </source>
</evidence>
<feature type="region of interest" description="Disordered" evidence="1">
    <location>
        <begin position="1"/>
        <end position="37"/>
    </location>
</feature>
<feature type="region of interest" description="Disordered" evidence="1">
    <location>
        <begin position="1076"/>
        <end position="1178"/>
    </location>
</feature>
<feature type="region of interest" description="Disordered" evidence="1">
    <location>
        <begin position="691"/>
        <end position="817"/>
    </location>
</feature>
<feature type="compositionally biased region" description="Low complexity" evidence="1">
    <location>
        <begin position="759"/>
        <end position="778"/>
    </location>
</feature>
<dbReference type="Proteomes" id="UP000726737">
    <property type="component" value="Unassembled WGS sequence"/>
</dbReference>
<name>A0A9P6TZK1_9FUNG</name>
<feature type="compositionally biased region" description="Basic and acidic residues" evidence="1">
    <location>
        <begin position="779"/>
        <end position="798"/>
    </location>
</feature>
<feature type="compositionally biased region" description="Basic and acidic residues" evidence="1">
    <location>
        <begin position="510"/>
        <end position="519"/>
    </location>
</feature>
<feature type="compositionally biased region" description="Basic and acidic residues" evidence="1">
    <location>
        <begin position="1365"/>
        <end position="1394"/>
    </location>
</feature>
<feature type="region of interest" description="Disordered" evidence="1">
    <location>
        <begin position="527"/>
        <end position="546"/>
    </location>
</feature>
<feature type="compositionally biased region" description="Polar residues" evidence="1">
    <location>
        <begin position="1"/>
        <end position="14"/>
    </location>
</feature>
<feature type="compositionally biased region" description="Basic and acidic residues" evidence="1">
    <location>
        <begin position="107"/>
        <end position="126"/>
    </location>
</feature>
<gene>
    <name evidence="2" type="ORF">BG011_006442</name>
</gene>
<proteinExistence type="predicted"/>
<organism evidence="2 3">
    <name type="scientific">Mortierella polycephala</name>
    <dbReference type="NCBI Taxonomy" id="41804"/>
    <lineage>
        <taxon>Eukaryota</taxon>
        <taxon>Fungi</taxon>
        <taxon>Fungi incertae sedis</taxon>
        <taxon>Mucoromycota</taxon>
        <taxon>Mortierellomycotina</taxon>
        <taxon>Mortierellomycetes</taxon>
        <taxon>Mortierellales</taxon>
        <taxon>Mortierellaceae</taxon>
        <taxon>Mortierella</taxon>
    </lineage>
</organism>
<feature type="compositionally biased region" description="Low complexity" evidence="1">
    <location>
        <begin position="1094"/>
        <end position="1108"/>
    </location>
</feature>
<feature type="compositionally biased region" description="Polar residues" evidence="1">
    <location>
        <begin position="1265"/>
        <end position="1277"/>
    </location>
</feature>
<feature type="compositionally biased region" description="Acidic residues" evidence="1">
    <location>
        <begin position="703"/>
        <end position="713"/>
    </location>
</feature>
<feature type="compositionally biased region" description="Basic and acidic residues" evidence="1">
    <location>
        <begin position="1310"/>
        <end position="1326"/>
    </location>
</feature>
<evidence type="ECO:0000256" key="1">
    <source>
        <dbReference type="SAM" id="MobiDB-lite"/>
    </source>
</evidence>
<protein>
    <submittedName>
        <fullName evidence="2">Uncharacterized protein</fullName>
    </submittedName>
</protein>
<feature type="compositionally biased region" description="Polar residues" evidence="1">
    <location>
        <begin position="1079"/>
        <end position="1088"/>
    </location>
</feature>
<keyword evidence="3" id="KW-1185">Reference proteome</keyword>
<feature type="compositionally biased region" description="Polar residues" evidence="1">
    <location>
        <begin position="262"/>
        <end position="271"/>
    </location>
</feature>
<accession>A0A9P6TZK1</accession>
<feature type="compositionally biased region" description="Acidic residues" evidence="1">
    <location>
        <begin position="363"/>
        <end position="374"/>
    </location>
</feature>
<feature type="compositionally biased region" description="Basic and acidic residues" evidence="1">
    <location>
        <begin position="1278"/>
        <end position="1289"/>
    </location>
</feature>
<dbReference type="EMBL" id="JAAAJA010000468">
    <property type="protein sequence ID" value="KAG0253281.1"/>
    <property type="molecule type" value="Genomic_DNA"/>
</dbReference>
<feature type="compositionally biased region" description="Basic and acidic residues" evidence="1">
    <location>
        <begin position="1336"/>
        <end position="1355"/>
    </location>
</feature>
<feature type="compositionally biased region" description="Basic and acidic residues" evidence="1">
    <location>
        <begin position="610"/>
        <end position="627"/>
    </location>
</feature>
<feature type="region of interest" description="Disordered" evidence="1">
    <location>
        <begin position="1251"/>
        <end position="1416"/>
    </location>
</feature>
<feature type="compositionally biased region" description="Basic and acidic residues" evidence="1">
    <location>
        <begin position="1145"/>
        <end position="1178"/>
    </location>
</feature>
<sequence length="1416" mass="159931">MLTANGHQGSSVPEQHNHMHNGHGHDNGRSGHGGTKRKIARRGVSTLDLNNAHSTSAQQDHLSNAHVVPQQPNGQTAARQRQHLTSFGPYSRNHQKEHQHNNNNRGLKQEGVDVTVERKNNGRDKGMNGSRGEQVFTGSDSDWHHHKGKVSQRYQQDQGHDRDQPPNGYSVGSSMPSRTNNSSSSQYRQQDPQNNGKPGVVPTLREILDNKALRDEIDESRRSQNSNPDLQDRRPSTTLSGRADRSREQERTTPIMSHHTKQQQQLTSPPQDSRFHNGCTRRSKLDDRYKSMLTEKFSVKLNERVPSSEYIWRDHFRGSPRTGHFPQDRGLPAAKSHSNAHEFNYGGASAAQINRHPSSYSPTEDEEDEEEDQNTVELKGRHVPNGSSTAPQPSPQRLQRLQNKARIPPGTNPSLVKRPHVQSTEAKDDTSDNLGEDSDALSHGLEAVKIAVARTRHELGSSSKQRSRSRDTDKHMSKLATLGYDFAHSNHQHHIPADRSLQSRRSASHSRLEHGRDLALEDLESPTKNSYGQKEQQKQRQVIASQDHLSSHMTIETDNRVSKQVKNLGEGQAVTHVFSAFKGIIHGQEKTIKGQEETIQELEKELKQAQQELERNRKSSQKNERTKAIPAITISSDEVPRHGKDRNAVPRNASKSRSAHGENGGSLSSRGISWQWGAELKIADIQRQLDALKTQKDAPQSNNEEESDSESENEDVHQDQEGEDDETDYNQSSDRIRGRGKSTQYKLRILKQNSQARPRSLSMRRSTTKSSLKSSTRSRLGDSDHRAARYTVEPERGRSKSGARISARSKSTHSEDATRAIEKVEEVVHVHHHVHYEDDNKDIVLSPDPRTNFSSRHSSPRYHSRRASAMEDEYYEDLHRLSPGGTLRLRQSSGASSPPEPFVRGHWDLPLTPSRSRSFPGQTHFTVVDVDGKYVTRPPQLRRHHTAPLDANGHGIDADRPGHAIRIPVPRDEPDYLQRGVPTKQETGWRLRNTVADTNEPTEPLEPALRQKKLAIDMKRFKQLCKVHYPKSCKVCCNGGDDQDHERHHLQYDSTQQPIPSLKIDGNLVAIPATRQVAAPSTTQSRPSTPVAKSEALLSASSGSGSDVDAGDNHTSANKVNSTRFEYPNRQRTWTRASAALSPSPRDHLKDRRSSQGTVDKTKDDDHDDEPSKQELHHAEVGLKDFVRELQKTLSELKALEFHYGTKITEGGANGSLAEQRYREIQEKRKDVENILDMNTKETFRLLQRQEEREQRRVSKAAVVTDTSARSPLSPSESARRFSSKDTGKNKYRTSRRSNESTDAFSSERTSLRDSRNNRQRDRDGNSQEDGDDNSPVDKNEQHQQQDLESDRPDSTQDMTRPPKHYQERQRPSRQNRDKDGLESPQKMDTERQFRQSTGSRSKHRPVGGFRVPKLI</sequence>